<dbReference type="GO" id="GO:0005829">
    <property type="term" value="C:cytosol"/>
    <property type="evidence" value="ECO:0007669"/>
    <property type="project" value="TreeGrafter"/>
</dbReference>
<reference evidence="3 4" key="1">
    <citation type="submission" date="2018-08" db="EMBL/GenBank/DDBJ databases">
        <title>Genomic Encyclopedia of Archaeal and Bacterial Type Strains, Phase II (KMG-II): from individual species to whole genera.</title>
        <authorList>
            <person name="Goeker M."/>
        </authorList>
    </citation>
    <scope>NUCLEOTIDE SEQUENCE [LARGE SCALE GENOMIC DNA]</scope>
    <source>
        <strain evidence="3 4">DSM 45791</strain>
    </source>
</reference>
<dbReference type="RefSeq" id="WP_170217889.1">
    <property type="nucleotide sequence ID" value="NZ_CP144375.1"/>
</dbReference>
<dbReference type="SUPFAM" id="SSF56801">
    <property type="entry name" value="Acetyl-CoA synthetase-like"/>
    <property type="match status" value="1"/>
</dbReference>
<dbReference type="Gene3D" id="3.30.300.30">
    <property type="match status" value="1"/>
</dbReference>
<evidence type="ECO:0000259" key="1">
    <source>
        <dbReference type="Pfam" id="PF00501"/>
    </source>
</evidence>
<dbReference type="FunFam" id="3.40.50.980:FF:000002">
    <property type="entry name" value="Enterobactin synthetase component F"/>
    <property type="match status" value="1"/>
</dbReference>
<dbReference type="NCBIfam" id="TIGR01733">
    <property type="entry name" value="AA-adenyl-dom"/>
    <property type="match status" value="1"/>
</dbReference>
<protein>
    <submittedName>
        <fullName evidence="3">Amino acid adenylation domain-containing protein</fullName>
    </submittedName>
</protein>
<dbReference type="PANTHER" id="PTHR45527">
    <property type="entry name" value="NONRIBOSOMAL PEPTIDE SYNTHETASE"/>
    <property type="match status" value="1"/>
</dbReference>
<dbReference type="PANTHER" id="PTHR45527:SF1">
    <property type="entry name" value="FATTY ACID SYNTHASE"/>
    <property type="match status" value="1"/>
</dbReference>
<dbReference type="Gene3D" id="3.40.50.12780">
    <property type="entry name" value="N-terminal domain of ligase-like"/>
    <property type="match status" value="1"/>
</dbReference>
<dbReference type="EMBL" id="QUNO01000013">
    <property type="protein sequence ID" value="REH39195.1"/>
    <property type="molecule type" value="Genomic_DNA"/>
</dbReference>
<evidence type="ECO:0000313" key="3">
    <source>
        <dbReference type="EMBL" id="REH39195.1"/>
    </source>
</evidence>
<feature type="domain" description="AMP-dependent synthetase/ligase" evidence="1">
    <location>
        <begin position="10"/>
        <end position="359"/>
    </location>
</feature>
<keyword evidence="4" id="KW-1185">Reference proteome</keyword>
<dbReference type="GO" id="GO:0044550">
    <property type="term" value="P:secondary metabolite biosynthetic process"/>
    <property type="evidence" value="ECO:0007669"/>
    <property type="project" value="TreeGrafter"/>
</dbReference>
<dbReference type="Pfam" id="PF13193">
    <property type="entry name" value="AMP-binding_C"/>
    <property type="match status" value="1"/>
</dbReference>
<feature type="domain" description="AMP-binding enzyme C-terminal" evidence="2">
    <location>
        <begin position="416"/>
        <end position="489"/>
    </location>
</feature>
<comment type="caution">
    <text evidence="3">The sequence shown here is derived from an EMBL/GenBank/DDBJ whole genome shotgun (WGS) entry which is preliminary data.</text>
</comment>
<dbReference type="InterPro" id="IPR042099">
    <property type="entry name" value="ANL_N_sf"/>
</dbReference>
<dbReference type="GO" id="GO:0031177">
    <property type="term" value="F:phosphopantetheine binding"/>
    <property type="evidence" value="ECO:0007669"/>
    <property type="project" value="TreeGrafter"/>
</dbReference>
<organism evidence="3 4">
    <name type="scientific">Kutzneria buriramensis</name>
    <dbReference type="NCBI Taxonomy" id="1045776"/>
    <lineage>
        <taxon>Bacteria</taxon>
        <taxon>Bacillati</taxon>
        <taxon>Actinomycetota</taxon>
        <taxon>Actinomycetes</taxon>
        <taxon>Pseudonocardiales</taxon>
        <taxon>Pseudonocardiaceae</taxon>
        <taxon>Kutzneria</taxon>
    </lineage>
</organism>
<dbReference type="AlphaFoldDB" id="A0A3E0H6Z3"/>
<dbReference type="InterPro" id="IPR010071">
    <property type="entry name" value="AA_adenyl_dom"/>
</dbReference>
<dbReference type="CDD" id="cd17643">
    <property type="entry name" value="A_NRPS_Cytc1-like"/>
    <property type="match status" value="1"/>
</dbReference>
<dbReference type="PROSITE" id="PS00455">
    <property type="entry name" value="AMP_BINDING"/>
    <property type="match status" value="1"/>
</dbReference>
<dbReference type="InterPro" id="IPR020845">
    <property type="entry name" value="AMP-binding_CS"/>
</dbReference>
<proteinExistence type="predicted"/>
<dbReference type="InterPro" id="IPR045851">
    <property type="entry name" value="AMP-bd_C_sf"/>
</dbReference>
<accession>A0A3E0H6Z3</accession>
<dbReference type="InterPro" id="IPR020459">
    <property type="entry name" value="AMP-binding"/>
</dbReference>
<gene>
    <name evidence="3" type="ORF">BCF44_11350</name>
</gene>
<dbReference type="Proteomes" id="UP000256269">
    <property type="component" value="Unassembled WGS sequence"/>
</dbReference>
<dbReference type="InterPro" id="IPR000873">
    <property type="entry name" value="AMP-dep_synth/lig_dom"/>
</dbReference>
<evidence type="ECO:0000313" key="4">
    <source>
        <dbReference type="Proteomes" id="UP000256269"/>
    </source>
</evidence>
<dbReference type="FunFam" id="3.40.50.12780:FF:000012">
    <property type="entry name" value="Non-ribosomal peptide synthetase"/>
    <property type="match status" value="1"/>
</dbReference>
<name>A0A3E0H6Z3_9PSEU</name>
<dbReference type="GO" id="GO:0043041">
    <property type="term" value="P:amino acid activation for nonribosomal peptide biosynthetic process"/>
    <property type="evidence" value="ECO:0007669"/>
    <property type="project" value="TreeGrafter"/>
</dbReference>
<evidence type="ECO:0000259" key="2">
    <source>
        <dbReference type="Pfam" id="PF13193"/>
    </source>
</evidence>
<dbReference type="Pfam" id="PF00501">
    <property type="entry name" value="AMP-binding"/>
    <property type="match status" value="1"/>
</dbReference>
<dbReference type="PRINTS" id="PR00154">
    <property type="entry name" value="AMPBINDING"/>
</dbReference>
<sequence>MHATTLVEVFDRSVRANPDRVALVYEDTEHTYGRLDEWSNGIAQWLRDNGVRPGDRVALRLAPCADVVAAILGIVKCGAAYVPLDIRNPRSRSEFVLADAGAVAFVGDLSETDTNLPHLDTETLAALASRPAAPVDAEVSTEDVAYVIYTSGTTGTPKGVPIRHGNVVALLDATAPLFEFDRDDRWLLFHSVAFDFSVWEIWGALSTGAGLVVLPHWTARDPAAVVDVLVANEVTVLNQTPTAFASLAATAQRRDITLSGLRYVVFGGEKLLPRTLSDWVARHGVKNPRLVNMYGITETTVHTTFHELTADDLDDTGSPIGRPLPGFEALVVDDDGTPVAAGEVGELWLTGPQVAGRYLDRPELTAERFGPAVPGGPACYRSGDLVAQRPDGTLEYHGRKDLQVKLRGHRIELGDIEEAVRSHEGVTEAVAFVHDFGDGDLRLVCAYLPTTDPVKHRELRAHVKALLPSYMHPSAYQEIDELPRTVNGKLDRAKIARSREQGA</sequence>
<dbReference type="InterPro" id="IPR025110">
    <property type="entry name" value="AMP-bd_C"/>
</dbReference>